<protein>
    <submittedName>
        <fullName evidence="1">Terminase small subunit</fullName>
    </submittedName>
</protein>
<sequence length="198" mass="22611">MTMKILTDKQETYCRKYIELLNQRQAYMASYDASKMKPNTVDRSASILHQKPHIQARINELMAEREQRLQIDADYVLRRLVEIDQMDVLDILKEDGALKPISEWPKCWRTTLSGLDINTTVTNYDDTTTENILKKIKWPDKVKNLELIGKHVRVGAFKEQLDHTSSDGSMTPKGAINIGELSDSAMAEILKARDAADS</sequence>
<dbReference type="Pfam" id="PF03592">
    <property type="entry name" value="Terminase_2"/>
    <property type="match status" value="1"/>
</dbReference>
<evidence type="ECO:0000313" key="2">
    <source>
        <dbReference type="Proteomes" id="UP000225772"/>
    </source>
</evidence>
<dbReference type="Gene3D" id="1.10.10.1400">
    <property type="entry name" value="Terminase, small subunit, N-terminal DNA-binding domain, HTH motif"/>
    <property type="match status" value="1"/>
</dbReference>
<name>A0A219YBE0_9CAUD</name>
<dbReference type="EMBL" id="KY290953">
    <property type="protein sequence ID" value="APU01270.1"/>
    <property type="molecule type" value="Genomic_DNA"/>
</dbReference>
<dbReference type="Proteomes" id="UP000225772">
    <property type="component" value="Segment"/>
</dbReference>
<evidence type="ECO:0000313" key="1">
    <source>
        <dbReference type="EMBL" id="APU01270.1"/>
    </source>
</evidence>
<reference evidence="1 2" key="1">
    <citation type="journal article" date="2017" name="Sci. Rep.">
        <title>Characterization and diversity of phages infecting Aeromonas salmonicida subsp. salmonicida.</title>
        <authorList>
            <person name="Vincent A.T."/>
            <person name="Paquet V.E."/>
            <person name="Bernatchez A."/>
            <person name="Tremblay D.M."/>
            <person name="Moineau S."/>
            <person name="Charette S.J."/>
        </authorList>
    </citation>
    <scope>NUCLEOTIDE SEQUENCE [LARGE SCALE GENOMIC DNA]</scope>
</reference>
<proteinExistence type="predicted"/>
<organism evidence="1 2">
    <name type="scientific">Aeromonas phage 51</name>
    <dbReference type="NCBI Taxonomy" id="1932901"/>
    <lineage>
        <taxon>Viruses</taxon>
        <taxon>Duplodnaviria</taxon>
        <taxon>Heunggongvirae</taxon>
        <taxon>Uroviricota</taxon>
        <taxon>Caudoviricetes</taxon>
        <taxon>Popoffvirus</taxon>
        <taxon>Popoffvirus pv56</taxon>
    </lineage>
</organism>
<dbReference type="GO" id="GO:0051276">
    <property type="term" value="P:chromosome organization"/>
    <property type="evidence" value="ECO:0007669"/>
    <property type="project" value="InterPro"/>
</dbReference>
<dbReference type="InterPro" id="IPR005335">
    <property type="entry name" value="Terminase_ssu"/>
</dbReference>
<accession>A0A219YBE0</accession>
<dbReference type="InterPro" id="IPR038713">
    <property type="entry name" value="Terminase_Gp1_N_sf"/>
</dbReference>